<keyword evidence="1" id="KW-1133">Transmembrane helix</keyword>
<organism evidence="2 4">
    <name type="scientific">Ignatzschineria cameli</name>
    <dbReference type="NCBI Taxonomy" id="2182793"/>
    <lineage>
        <taxon>Bacteria</taxon>
        <taxon>Pseudomonadati</taxon>
        <taxon>Pseudomonadota</taxon>
        <taxon>Gammaproteobacteria</taxon>
        <taxon>Cardiobacteriales</taxon>
        <taxon>Ignatzschineriaceae</taxon>
        <taxon>Ignatzschineria</taxon>
    </lineage>
</organism>
<dbReference type="Proteomes" id="UP000245217">
    <property type="component" value="Unassembled WGS sequence"/>
</dbReference>
<name>A0A2U2AU52_9GAMM</name>
<evidence type="ECO:0008006" key="6">
    <source>
        <dbReference type="Google" id="ProtNLM"/>
    </source>
</evidence>
<evidence type="ECO:0000313" key="5">
    <source>
        <dbReference type="Proteomes" id="UP000245217"/>
    </source>
</evidence>
<dbReference type="RefSeq" id="WP_109201246.1">
    <property type="nucleotide sequence ID" value="NZ_QEWS01000002.1"/>
</dbReference>
<sequence length="217" mass="25455">MEIIITELPNPNEDRKDHVNHKEQFQRGSKRKHLQDLVKVIFYPFLLLITRLRLIWRKQPILAELLGVALLILTMILSLVIGNYFSVTKIAMENDLLKEQIQITQQEIREQEQLLQPLYQWYDLHDLQSKSRLRSLLTSFTQLESLFPEQFYFTALSRENRQSPLILTGRVASFDLMQEIVSLFKEAQWEVITEVHADGAPLLLFTLLLQPQSKVAD</sequence>
<proteinExistence type="predicted"/>
<keyword evidence="5" id="KW-1185">Reference proteome</keyword>
<accession>A0A2U2AU52</accession>
<dbReference type="EMBL" id="QEWW01000001">
    <property type="protein sequence ID" value="PWD88249.1"/>
    <property type="molecule type" value="Genomic_DNA"/>
</dbReference>
<feature type="transmembrane region" description="Helical" evidence="1">
    <location>
        <begin position="37"/>
        <end position="56"/>
    </location>
</feature>
<keyword evidence="1" id="KW-0812">Transmembrane</keyword>
<comment type="caution">
    <text evidence="2">The sequence shown here is derived from an EMBL/GenBank/DDBJ whole genome shotgun (WGS) entry which is preliminary data.</text>
</comment>
<evidence type="ECO:0000313" key="3">
    <source>
        <dbReference type="EMBL" id="PWD93940.1"/>
    </source>
</evidence>
<dbReference type="Proteomes" id="UP000245059">
    <property type="component" value="Unassembled WGS sequence"/>
</dbReference>
<reference evidence="4 5" key="2">
    <citation type="submission" date="2018-05" db="EMBL/GenBank/DDBJ databases">
        <title>Ignatzschineria dubaiensis sp. nov., isolated from necrotic foot tissues of dromedaries (Camelus dromedarius) and associated maggots in Dubai, United Arab Emirates.</title>
        <authorList>
            <person name="Tsang C.C."/>
            <person name="Tang J.Y.M."/>
            <person name="Fong J.Y.H."/>
            <person name="Kinne J."/>
            <person name="Lee H.H."/>
            <person name="Joseph M."/>
            <person name="Jose S."/>
            <person name="Schuster R.K."/>
            <person name="Tang Y."/>
            <person name="Sivakumar S."/>
            <person name="Chen J.H.K."/>
            <person name="Teng J.L.L."/>
            <person name="Lau S.K.P."/>
            <person name="Wernery U."/>
            <person name="Woo P.C.Y."/>
        </authorList>
    </citation>
    <scope>NUCLEOTIDE SEQUENCE [LARGE SCALE GENOMIC DNA]</scope>
    <source>
        <strain evidence="4">UAE-HKU57</strain>
        <strain evidence="5">UAE-HKU58</strain>
    </source>
</reference>
<evidence type="ECO:0000313" key="4">
    <source>
        <dbReference type="Proteomes" id="UP000245059"/>
    </source>
</evidence>
<evidence type="ECO:0000256" key="1">
    <source>
        <dbReference type="SAM" id="Phobius"/>
    </source>
</evidence>
<dbReference type="EMBL" id="QEWV01000002">
    <property type="protein sequence ID" value="PWD93940.1"/>
    <property type="molecule type" value="Genomic_DNA"/>
</dbReference>
<reference evidence="2" key="1">
    <citation type="journal article" date="2018" name="Genome Announc.">
        <title>Ignatzschineria cameli sp. nov., isolated from necrotic foot tissue of dromedaries (Camelus dromedarius) and associated maggots (Wohlfahrtia species) in Dubai.</title>
        <authorList>
            <person name="Tsang C.C."/>
            <person name="Tang J.Y."/>
            <person name="Fong J.Y."/>
            <person name="Kinne J."/>
            <person name="Lee H.H."/>
            <person name="Joseph M."/>
            <person name="Jose S."/>
            <person name="Schuster R.K."/>
            <person name="Tang Y."/>
            <person name="Sivakumar S."/>
            <person name="Chen J.H."/>
            <person name="Teng J.L."/>
            <person name="Lau S.K."/>
            <person name="Wernery U."/>
            <person name="Woo P.C."/>
        </authorList>
    </citation>
    <scope>NUCLEOTIDE SEQUENCE</scope>
    <source>
        <strain evidence="2">UAE-HKU57</strain>
        <strain evidence="3">UAE-HKU58</strain>
    </source>
</reference>
<feature type="transmembrane region" description="Helical" evidence="1">
    <location>
        <begin position="62"/>
        <end position="85"/>
    </location>
</feature>
<protein>
    <recommendedName>
        <fullName evidence="6">Fimbrial assembly protein</fullName>
    </recommendedName>
</protein>
<gene>
    <name evidence="2" type="ORF">DC077_03005</name>
    <name evidence="3" type="ORF">DC078_03750</name>
</gene>
<dbReference type="AlphaFoldDB" id="A0A2U2AU52"/>
<dbReference type="OrthoDB" id="10013286at2"/>
<keyword evidence="1" id="KW-0472">Membrane</keyword>
<evidence type="ECO:0000313" key="2">
    <source>
        <dbReference type="EMBL" id="PWD88249.1"/>
    </source>
</evidence>